<dbReference type="AlphaFoldDB" id="A0A6J4TS80"/>
<sequence>MVGTDPSTTANVGAMLPRLAPYTDERQRRAQNAIEAFREDLDHALAPG</sequence>
<reference evidence="2" key="1">
    <citation type="submission" date="2020-02" db="EMBL/GenBank/DDBJ databases">
        <authorList>
            <person name="Meier V. D."/>
        </authorList>
    </citation>
    <scope>NUCLEOTIDE SEQUENCE</scope>
    <source>
        <strain evidence="2">AVDCRST_MAG73</strain>
    </source>
</reference>
<feature type="compositionally biased region" description="Polar residues" evidence="1">
    <location>
        <begin position="1"/>
        <end position="11"/>
    </location>
</feature>
<evidence type="ECO:0000256" key="1">
    <source>
        <dbReference type="SAM" id="MobiDB-lite"/>
    </source>
</evidence>
<dbReference type="EMBL" id="CADCWE010000046">
    <property type="protein sequence ID" value="CAA9529474.1"/>
    <property type="molecule type" value="Genomic_DNA"/>
</dbReference>
<proteinExistence type="predicted"/>
<gene>
    <name evidence="2" type="ORF">AVDCRST_MAG73-794</name>
</gene>
<accession>A0A6J4TS80</accession>
<name>A0A6J4TS80_9BACT</name>
<protein>
    <submittedName>
        <fullName evidence="2">Uncharacterized protein</fullName>
    </submittedName>
</protein>
<feature type="region of interest" description="Disordered" evidence="1">
    <location>
        <begin position="1"/>
        <end position="26"/>
    </location>
</feature>
<evidence type="ECO:0000313" key="2">
    <source>
        <dbReference type="EMBL" id="CAA9529474.1"/>
    </source>
</evidence>
<organism evidence="2">
    <name type="scientific">uncultured Thermomicrobiales bacterium</name>
    <dbReference type="NCBI Taxonomy" id="1645740"/>
    <lineage>
        <taxon>Bacteria</taxon>
        <taxon>Pseudomonadati</taxon>
        <taxon>Thermomicrobiota</taxon>
        <taxon>Thermomicrobia</taxon>
        <taxon>Thermomicrobiales</taxon>
        <taxon>environmental samples</taxon>
    </lineage>
</organism>